<evidence type="ECO:0000259" key="2">
    <source>
        <dbReference type="PROSITE" id="PS51457"/>
    </source>
</evidence>
<gene>
    <name evidence="3" type="ORF">KUF71_019994</name>
</gene>
<evidence type="ECO:0000313" key="4">
    <source>
        <dbReference type="Proteomes" id="UP001219518"/>
    </source>
</evidence>
<evidence type="ECO:0000256" key="1">
    <source>
        <dbReference type="SAM" id="MobiDB-lite"/>
    </source>
</evidence>
<feature type="compositionally biased region" description="Polar residues" evidence="1">
    <location>
        <begin position="381"/>
        <end position="392"/>
    </location>
</feature>
<proteinExistence type="predicted"/>
<feature type="compositionally biased region" description="Low complexity" evidence="1">
    <location>
        <begin position="115"/>
        <end position="130"/>
    </location>
</feature>
<organism evidence="3 4">
    <name type="scientific">Frankliniella fusca</name>
    <dbReference type="NCBI Taxonomy" id="407009"/>
    <lineage>
        <taxon>Eukaryota</taxon>
        <taxon>Metazoa</taxon>
        <taxon>Ecdysozoa</taxon>
        <taxon>Arthropoda</taxon>
        <taxon>Hexapoda</taxon>
        <taxon>Insecta</taxon>
        <taxon>Pterygota</taxon>
        <taxon>Neoptera</taxon>
        <taxon>Paraneoptera</taxon>
        <taxon>Thysanoptera</taxon>
        <taxon>Terebrantia</taxon>
        <taxon>Thripoidea</taxon>
        <taxon>Thripidae</taxon>
        <taxon>Frankliniella</taxon>
    </lineage>
</organism>
<evidence type="ECO:0000313" key="3">
    <source>
        <dbReference type="EMBL" id="KAK3909985.1"/>
    </source>
</evidence>
<dbReference type="GO" id="GO:0003677">
    <property type="term" value="F:DNA binding"/>
    <property type="evidence" value="ECO:0007669"/>
    <property type="project" value="InterPro"/>
</dbReference>
<accession>A0AAE1GV88</accession>
<sequence length="582" mass="64487">MSDTEETWVVLYCSQDDAHVLVPDSKVIYDDSLVLGDDVHFEYPGFRKLLVGTIKGFSEDYESMEQLQTTLNRSTKPPREPSFHENVPRKAADKCRRGMKKLISKKKGSHKKSSCKPASPSPVKASPDKALPLRKAKSAVTATSTPQSQVSITHTSGSPLSNESTGSEDNSIASLGDLDRADSSSSESSEDDVIHLKQLLSRMEEKKKKRFDLGLLKNLASSRKLPAASDSTTNKPIAPQESDSQLHIKPACQPDAGKRVELIRESDAGKRVEPARKPDAGKRVEPARMPDAGKRVEPARKPDAGKRVEPARKPDAGKRVEPARKPDAGKRVEPARKPDAGKRVEPARKPDAGKREPVRQPDAWERVEPIRELDGEDNVEPVNQSRPTHSISLNRDTGEVEVVVLKSASPLHAQDGAPTPPASIVLNGTKYFQEKRKRKRSREVTLIKFEGESLMYNSTDPGVVKIMDDYEVYASEREFKNARTSCRTASHFARALTRAVFTKAAREVCSLMGKQSMVKGQELPEKRTKLNKDGVEAVVACVLSRSHKKRWEVPTPAAIKQYMGNLLCEERMEAKLRNSPLF</sequence>
<dbReference type="Proteomes" id="UP001219518">
    <property type="component" value="Unassembled WGS sequence"/>
</dbReference>
<feature type="region of interest" description="Disordered" evidence="1">
    <location>
        <begin position="207"/>
        <end position="392"/>
    </location>
</feature>
<feature type="compositionally biased region" description="Basic and acidic residues" evidence="1">
    <location>
        <begin position="256"/>
        <end position="373"/>
    </location>
</feature>
<dbReference type="Gene3D" id="1.10.10.2590">
    <property type="entry name" value="BEN domain"/>
    <property type="match status" value="1"/>
</dbReference>
<dbReference type="InterPro" id="IPR018379">
    <property type="entry name" value="BEN_domain"/>
</dbReference>
<feature type="compositionally biased region" description="Polar residues" evidence="1">
    <location>
        <begin position="140"/>
        <end position="173"/>
    </location>
</feature>
<reference evidence="3" key="2">
    <citation type="journal article" date="2023" name="BMC Genomics">
        <title>Pest status, molecular evolution, and epigenetic factors derived from the genome assembly of Frankliniella fusca, a thysanopteran phytovirus vector.</title>
        <authorList>
            <person name="Catto M.A."/>
            <person name="Labadie P.E."/>
            <person name="Jacobson A.L."/>
            <person name="Kennedy G.G."/>
            <person name="Srinivasan R."/>
            <person name="Hunt B.G."/>
        </authorList>
    </citation>
    <scope>NUCLEOTIDE SEQUENCE</scope>
    <source>
        <strain evidence="3">PL_HMW_Pooled</strain>
    </source>
</reference>
<dbReference type="PROSITE" id="PS51457">
    <property type="entry name" value="BEN"/>
    <property type="match status" value="1"/>
</dbReference>
<feature type="domain" description="BEN" evidence="2">
    <location>
        <begin position="469"/>
        <end position="578"/>
    </location>
</feature>
<protein>
    <submittedName>
        <fullName evidence="3">110 kDa antigen</fullName>
    </submittedName>
</protein>
<feature type="compositionally biased region" description="Basic residues" evidence="1">
    <location>
        <begin position="97"/>
        <end position="114"/>
    </location>
</feature>
<comment type="caution">
    <text evidence="3">The sequence shown here is derived from an EMBL/GenBank/DDBJ whole genome shotgun (WGS) entry which is preliminary data.</text>
</comment>
<feature type="compositionally biased region" description="Basic and acidic residues" evidence="1">
    <location>
        <begin position="77"/>
        <end position="96"/>
    </location>
</feature>
<name>A0AAE1GV88_9NEOP</name>
<reference evidence="3" key="1">
    <citation type="submission" date="2021-07" db="EMBL/GenBank/DDBJ databases">
        <authorList>
            <person name="Catto M.A."/>
            <person name="Jacobson A."/>
            <person name="Kennedy G."/>
            <person name="Labadie P."/>
            <person name="Hunt B.G."/>
            <person name="Srinivasan R."/>
        </authorList>
    </citation>
    <scope>NUCLEOTIDE SEQUENCE</scope>
    <source>
        <strain evidence="3">PL_HMW_Pooled</strain>
        <tissue evidence="3">Head</tissue>
    </source>
</reference>
<dbReference type="EMBL" id="JAHWGI010000135">
    <property type="protein sequence ID" value="KAK3909985.1"/>
    <property type="molecule type" value="Genomic_DNA"/>
</dbReference>
<dbReference type="AlphaFoldDB" id="A0AAE1GV88"/>
<feature type="compositionally biased region" description="Polar residues" evidence="1">
    <location>
        <begin position="229"/>
        <end position="245"/>
    </location>
</feature>
<feature type="region of interest" description="Disordered" evidence="1">
    <location>
        <begin position="68"/>
        <end position="194"/>
    </location>
</feature>
<keyword evidence="4" id="KW-1185">Reference proteome</keyword>